<accession>A0A822XYC7</accession>
<evidence type="ECO:0000313" key="2">
    <source>
        <dbReference type="Proteomes" id="UP000607653"/>
    </source>
</evidence>
<dbReference type="AlphaFoldDB" id="A0A822XYC7"/>
<name>A0A822XYC7_NELNU</name>
<sequence>MDLLATFPTMDNLKVNEEILKELPTVALTEEVEKSLFFDGATTVEVGGAGIVLQSPNGTNIDRAFKLQFLGSHIMGDGSQRVAVYRDSSLVIQSTNGDMAMKEITFLPYKTLINQLWQDLTITFQHINRAKNIFTDSLATLGSLIQFEGAEAILTVHRKV</sequence>
<keyword evidence="2" id="KW-1185">Reference proteome</keyword>
<dbReference type="PANTHER" id="PTHR48475:SF1">
    <property type="entry name" value="RNASE H TYPE-1 DOMAIN-CONTAINING PROTEIN"/>
    <property type="match status" value="1"/>
</dbReference>
<dbReference type="SUPFAM" id="SSF53098">
    <property type="entry name" value="Ribonuclease H-like"/>
    <property type="match status" value="1"/>
</dbReference>
<evidence type="ECO:0000313" key="1">
    <source>
        <dbReference type="EMBL" id="DAD25370.1"/>
    </source>
</evidence>
<dbReference type="InterPro" id="IPR036397">
    <property type="entry name" value="RNaseH_sf"/>
</dbReference>
<reference evidence="1 2" key="1">
    <citation type="journal article" date="2020" name="Mol. Biol. Evol.">
        <title>Distinct Expression and Methylation Patterns for Genes with Different Fates following a Single Whole-Genome Duplication in Flowering Plants.</title>
        <authorList>
            <person name="Shi T."/>
            <person name="Rahmani R.S."/>
            <person name="Gugger P.F."/>
            <person name="Wang M."/>
            <person name="Li H."/>
            <person name="Zhang Y."/>
            <person name="Li Z."/>
            <person name="Wang Q."/>
            <person name="Van de Peer Y."/>
            <person name="Marchal K."/>
            <person name="Chen J."/>
        </authorList>
    </citation>
    <scope>NUCLEOTIDE SEQUENCE [LARGE SCALE GENOMIC DNA]</scope>
    <source>
        <tissue evidence="1">Leaf</tissue>
    </source>
</reference>
<dbReference type="Gene3D" id="3.30.420.10">
    <property type="entry name" value="Ribonuclease H-like superfamily/Ribonuclease H"/>
    <property type="match status" value="1"/>
</dbReference>
<protein>
    <recommendedName>
        <fullName evidence="3">RNase H type-1 domain-containing protein</fullName>
    </recommendedName>
</protein>
<comment type="caution">
    <text evidence="1">The sequence shown here is derived from an EMBL/GenBank/DDBJ whole genome shotgun (WGS) entry which is preliminary data.</text>
</comment>
<dbReference type="InterPro" id="IPR012337">
    <property type="entry name" value="RNaseH-like_sf"/>
</dbReference>
<evidence type="ECO:0008006" key="3">
    <source>
        <dbReference type="Google" id="ProtNLM"/>
    </source>
</evidence>
<organism evidence="1 2">
    <name type="scientific">Nelumbo nucifera</name>
    <name type="common">Sacred lotus</name>
    <dbReference type="NCBI Taxonomy" id="4432"/>
    <lineage>
        <taxon>Eukaryota</taxon>
        <taxon>Viridiplantae</taxon>
        <taxon>Streptophyta</taxon>
        <taxon>Embryophyta</taxon>
        <taxon>Tracheophyta</taxon>
        <taxon>Spermatophyta</taxon>
        <taxon>Magnoliopsida</taxon>
        <taxon>Proteales</taxon>
        <taxon>Nelumbonaceae</taxon>
        <taxon>Nelumbo</taxon>
    </lineage>
</organism>
<dbReference type="Proteomes" id="UP000607653">
    <property type="component" value="Unassembled WGS sequence"/>
</dbReference>
<dbReference type="PANTHER" id="PTHR48475">
    <property type="entry name" value="RIBONUCLEASE H"/>
    <property type="match status" value="1"/>
</dbReference>
<proteinExistence type="predicted"/>
<dbReference type="EMBL" id="DUZY01000001">
    <property type="protein sequence ID" value="DAD25370.1"/>
    <property type="molecule type" value="Genomic_DNA"/>
</dbReference>
<dbReference type="GO" id="GO:0003676">
    <property type="term" value="F:nucleic acid binding"/>
    <property type="evidence" value="ECO:0007669"/>
    <property type="project" value="InterPro"/>
</dbReference>
<gene>
    <name evidence="1" type="ORF">HUJ06_026834</name>
</gene>